<proteinExistence type="inferred from homology"/>
<gene>
    <name evidence="5" type="ORF">MNOR_LOCUS37871</name>
</gene>
<comment type="caution">
    <text evidence="5">The sequence shown here is derived from an EMBL/GenBank/DDBJ whole genome shotgun (WGS) entry which is preliminary data.</text>
</comment>
<dbReference type="InterPro" id="IPR008775">
    <property type="entry name" value="Phytyl_CoA_dOase-like"/>
</dbReference>
<dbReference type="AlphaFoldDB" id="A0AAV2SLR9"/>
<evidence type="ECO:0000256" key="2">
    <source>
        <dbReference type="ARBA" id="ARBA00022723"/>
    </source>
</evidence>
<dbReference type="PANTHER" id="PTHR20883:SF15">
    <property type="entry name" value="PHYTANOYL-COA DIOXYGENASE DOMAIN-CONTAINING PROTEIN 1"/>
    <property type="match status" value="1"/>
</dbReference>
<evidence type="ECO:0000313" key="6">
    <source>
        <dbReference type="Proteomes" id="UP001497623"/>
    </source>
</evidence>
<dbReference type="EMBL" id="CAXKWB010080338">
    <property type="protein sequence ID" value="CAL4204629.1"/>
    <property type="molecule type" value="Genomic_DNA"/>
</dbReference>
<evidence type="ECO:0000256" key="4">
    <source>
        <dbReference type="ARBA" id="ARBA00038356"/>
    </source>
</evidence>
<evidence type="ECO:0008006" key="7">
    <source>
        <dbReference type="Google" id="ProtNLM"/>
    </source>
</evidence>
<protein>
    <recommendedName>
        <fullName evidence="7">Phytanoyl-CoA dioxygenase</fullName>
    </recommendedName>
</protein>
<reference evidence="5 6" key="1">
    <citation type="submission" date="2024-05" db="EMBL/GenBank/DDBJ databases">
        <authorList>
            <person name="Wallberg A."/>
        </authorList>
    </citation>
    <scope>NUCLEOTIDE SEQUENCE [LARGE SCALE GENOMIC DNA]</scope>
</reference>
<evidence type="ECO:0000256" key="3">
    <source>
        <dbReference type="ARBA" id="ARBA00023004"/>
    </source>
</evidence>
<dbReference type="GO" id="GO:0046872">
    <property type="term" value="F:metal ion binding"/>
    <property type="evidence" value="ECO:0007669"/>
    <property type="project" value="UniProtKB-KW"/>
</dbReference>
<name>A0AAV2SLR9_MEGNR</name>
<sequence length="157" mass="17914">MGQTDKMTSFLTKDQLEKFHKDGYLIVPNFLSDQEADSLRSSCHRLVEKMDPKDHARTVFSTQDHDQARSEYFLNSGDNISFFFEKDALDEEGNIKVPKQLSLNKIGHALHWLVPEFKKVSFSSKMKSCARDLGFIKPAVVQSMYIFKQPGYGGEGD</sequence>
<dbReference type="Gene3D" id="2.60.120.620">
    <property type="entry name" value="q2cbj1_9rhob like domain"/>
    <property type="match status" value="1"/>
</dbReference>
<dbReference type="PANTHER" id="PTHR20883">
    <property type="entry name" value="PHYTANOYL-COA DIOXYGENASE DOMAIN CONTAINING 1"/>
    <property type="match status" value="1"/>
</dbReference>
<dbReference type="SUPFAM" id="SSF51197">
    <property type="entry name" value="Clavaminate synthase-like"/>
    <property type="match status" value="1"/>
</dbReference>
<keyword evidence="3" id="KW-0408">Iron</keyword>
<feature type="non-terminal residue" evidence="5">
    <location>
        <position position="157"/>
    </location>
</feature>
<organism evidence="5 6">
    <name type="scientific">Meganyctiphanes norvegica</name>
    <name type="common">Northern krill</name>
    <name type="synonym">Thysanopoda norvegica</name>
    <dbReference type="NCBI Taxonomy" id="48144"/>
    <lineage>
        <taxon>Eukaryota</taxon>
        <taxon>Metazoa</taxon>
        <taxon>Ecdysozoa</taxon>
        <taxon>Arthropoda</taxon>
        <taxon>Crustacea</taxon>
        <taxon>Multicrustacea</taxon>
        <taxon>Malacostraca</taxon>
        <taxon>Eumalacostraca</taxon>
        <taxon>Eucarida</taxon>
        <taxon>Euphausiacea</taxon>
        <taxon>Euphausiidae</taxon>
        <taxon>Meganyctiphanes</taxon>
    </lineage>
</organism>
<dbReference type="Pfam" id="PF05721">
    <property type="entry name" value="PhyH"/>
    <property type="match status" value="1"/>
</dbReference>
<keyword evidence="2" id="KW-0479">Metal-binding</keyword>
<accession>A0AAV2SLR9</accession>
<dbReference type="Proteomes" id="UP001497623">
    <property type="component" value="Unassembled WGS sequence"/>
</dbReference>
<evidence type="ECO:0000256" key="1">
    <source>
        <dbReference type="ARBA" id="ARBA00001962"/>
    </source>
</evidence>
<evidence type="ECO:0000313" key="5">
    <source>
        <dbReference type="EMBL" id="CAL4204629.1"/>
    </source>
</evidence>
<keyword evidence="6" id="KW-1185">Reference proteome</keyword>
<comment type="cofactor">
    <cofactor evidence="1">
        <name>Fe cation</name>
        <dbReference type="ChEBI" id="CHEBI:24875"/>
    </cofactor>
</comment>
<comment type="similarity">
    <text evidence="4">Belongs to the PhyH family. PHYHD1 subfamily.</text>
</comment>